<evidence type="ECO:0000313" key="3">
    <source>
        <dbReference type="EMBL" id="TPD61780.1"/>
    </source>
</evidence>
<proteinExistence type="predicted"/>
<dbReference type="InterPro" id="IPR041694">
    <property type="entry name" value="ADH_N_2"/>
</dbReference>
<feature type="domain" description="Enoyl reductase (ER)" evidence="2">
    <location>
        <begin position="19"/>
        <end position="332"/>
    </location>
</feature>
<keyword evidence="1" id="KW-0560">Oxidoreductase</keyword>
<reference evidence="4" key="1">
    <citation type="submission" date="2019-06" db="EMBL/GenBank/DDBJ databases">
        <title>The complete genome of Emcibacter congregatus ZYLT.</title>
        <authorList>
            <person name="Zhao Z."/>
        </authorList>
    </citation>
    <scope>NUCLEOTIDE SEQUENCE [LARGE SCALE GENOMIC DNA]</scope>
    <source>
        <strain evidence="4">MCCC 1A06723</strain>
    </source>
</reference>
<organism evidence="3 4">
    <name type="scientific">Emcibacter nanhaiensis</name>
    <dbReference type="NCBI Taxonomy" id="1505037"/>
    <lineage>
        <taxon>Bacteria</taxon>
        <taxon>Pseudomonadati</taxon>
        <taxon>Pseudomonadota</taxon>
        <taxon>Alphaproteobacteria</taxon>
        <taxon>Emcibacterales</taxon>
        <taxon>Emcibacteraceae</taxon>
        <taxon>Emcibacter</taxon>
    </lineage>
</organism>
<dbReference type="Gene3D" id="3.40.50.720">
    <property type="entry name" value="NAD(P)-binding Rossmann-like Domain"/>
    <property type="match status" value="1"/>
</dbReference>
<comment type="caution">
    <text evidence="3">The sequence shown here is derived from an EMBL/GenBank/DDBJ whole genome shotgun (WGS) entry which is preliminary data.</text>
</comment>
<dbReference type="Proteomes" id="UP000319148">
    <property type="component" value="Unassembled WGS sequence"/>
</dbReference>
<dbReference type="Pfam" id="PF00107">
    <property type="entry name" value="ADH_zinc_N"/>
    <property type="match status" value="1"/>
</dbReference>
<evidence type="ECO:0000313" key="4">
    <source>
        <dbReference type="Proteomes" id="UP000319148"/>
    </source>
</evidence>
<dbReference type="OrthoDB" id="9805663at2"/>
<name>A0A501PMP9_9PROT</name>
<dbReference type="InterPro" id="IPR045010">
    <property type="entry name" value="MDR_fam"/>
</dbReference>
<dbReference type="SMART" id="SM00829">
    <property type="entry name" value="PKS_ER"/>
    <property type="match status" value="1"/>
</dbReference>
<evidence type="ECO:0000256" key="1">
    <source>
        <dbReference type="ARBA" id="ARBA00023002"/>
    </source>
</evidence>
<evidence type="ECO:0000259" key="2">
    <source>
        <dbReference type="SMART" id="SM00829"/>
    </source>
</evidence>
<dbReference type="InterPro" id="IPR011032">
    <property type="entry name" value="GroES-like_sf"/>
</dbReference>
<keyword evidence="4" id="KW-1185">Reference proteome</keyword>
<dbReference type="SUPFAM" id="SSF51735">
    <property type="entry name" value="NAD(P)-binding Rossmann-fold domains"/>
    <property type="match status" value="1"/>
</dbReference>
<gene>
    <name evidence="3" type="ORF">FIV46_06110</name>
</gene>
<dbReference type="EMBL" id="VFIY01000005">
    <property type="protein sequence ID" value="TPD61780.1"/>
    <property type="molecule type" value="Genomic_DNA"/>
</dbReference>
<dbReference type="InterPro" id="IPR036291">
    <property type="entry name" value="NAD(P)-bd_dom_sf"/>
</dbReference>
<dbReference type="SUPFAM" id="SSF50129">
    <property type="entry name" value="GroES-like"/>
    <property type="match status" value="2"/>
</dbReference>
<dbReference type="Pfam" id="PF16884">
    <property type="entry name" value="ADH_N_2"/>
    <property type="match status" value="1"/>
</dbReference>
<accession>A0A501PMP9</accession>
<sequence>MAEINHQVLLKSRPVGWVTEENFDYVAGDMPVPGPGEILVKNKYMSLDPYMRGRMNEGKSYVAPFEIGKVLQAGVVGEVIESHNEKFAVGDHVSGMLGWENYSASNGAGLMKVDPDIAPLSWNLGILGMPGMTAYVGLMSIGEPKEGETLFVSAASGAVGSVVGQLGKIMGLRVVGCAGEDDKVAWLIDELGFDAAFNYKTCGPVYKKMREVCPEGIDINFENVGGEIMEAALWQMKDFGRIILCGMIANYNDTEMTPGPRGMAVMIQRRLKMQGFIVSDRPDLCGEYVQKAAGWVRDGKLKYRETVTEGLENAPRAFIGLLKGENFGKQIVKLD</sequence>
<dbReference type="GO" id="GO:0016628">
    <property type="term" value="F:oxidoreductase activity, acting on the CH-CH group of donors, NAD or NADP as acceptor"/>
    <property type="evidence" value="ECO:0007669"/>
    <property type="project" value="InterPro"/>
</dbReference>
<protein>
    <submittedName>
        <fullName evidence="3">NADP-dependent oxidoreductase</fullName>
    </submittedName>
</protein>
<dbReference type="PANTHER" id="PTHR43205:SF7">
    <property type="entry name" value="PROSTAGLANDIN REDUCTASE 1"/>
    <property type="match status" value="1"/>
</dbReference>
<dbReference type="AlphaFoldDB" id="A0A501PMP9"/>
<dbReference type="CDD" id="cd05288">
    <property type="entry name" value="PGDH"/>
    <property type="match status" value="1"/>
</dbReference>
<dbReference type="PANTHER" id="PTHR43205">
    <property type="entry name" value="PROSTAGLANDIN REDUCTASE"/>
    <property type="match status" value="1"/>
</dbReference>
<dbReference type="Gene3D" id="3.90.180.10">
    <property type="entry name" value="Medium-chain alcohol dehydrogenases, catalytic domain"/>
    <property type="match status" value="1"/>
</dbReference>
<dbReference type="InterPro" id="IPR013149">
    <property type="entry name" value="ADH-like_C"/>
</dbReference>
<dbReference type="FunFam" id="3.40.50.720:FF:000121">
    <property type="entry name" value="Prostaglandin reductase 2"/>
    <property type="match status" value="1"/>
</dbReference>
<dbReference type="InterPro" id="IPR020843">
    <property type="entry name" value="ER"/>
</dbReference>
<dbReference type="RefSeq" id="WP_139939498.1">
    <property type="nucleotide sequence ID" value="NZ_JBHSYP010000003.1"/>
</dbReference>